<evidence type="ECO:0000256" key="2">
    <source>
        <dbReference type="ARBA" id="ARBA00022729"/>
    </source>
</evidence>
<dbReference type="SUPFAM" id="SSF56235">
    <property type="entry name" value="N-terminal nucleophile aminohydrolases (Ntn hydrolases)"/>
    <property type="match status" value="1"/>
</dbReference>
<feature type="signal peptide" evidence="5">
    <location>
        <begin position="1"/>
        <end position="23"/>
    </location>
</feature>
<keyword evidence="3" id="KW-0378">Hydrolase</keyword>
<feature type="chain" id="PRO_5020818758" evidence="5">
    <location>
        <begin position="24"/>
        <end position="774"/>
    </location>
</feature>
<gene>
    <name evidence="6" type="ORF">EV193_103591</name>
</gene>
<dbReference type="InterPro" id="IPR043147">
    <property type="entry name" value="Penicillin_amidase_A-knob"/>
</dbReference>
<evidence type="ECO:0000313" key="6">
    <source>
        <dbReference type="EMBL" id="RZS41269.1"/>
    </source>
</evidence>
<reference evidence="6 7" key="1">
    <citation type="submission" date="2019-02" db="EMBL/GenBank/DDBJ databases">
        <title>Genomic Encyclopedia of Type Strains, Phase IV (KMG-IV): sequencing the most valuable type-strain genomes for metagenomic binning, comparative biology and taxonomic classification.</title>
        <authorList>
            <person name="Goeker M."/>
        </authorList>
    </citation>
    <scope>NUCLEOTIDE SEQUENCE [LARGE SCALE GENOMIC DNA]</scope>
    <source>
        <strain evidence="6 7">DSM 101727</strain>
    </source>
</reference>
<evidence type="ECO:0000313" key="7">
    <source>
        <dbReference type="Proteomes" id="UP000294257"/>
    </source>
</evidence>
<keyword evidence="4" id="KW-0865">Zymogen</keyword>
<dbReference type="RefSeq" id="WP_130344201.1">
    <property type="nucleotide sequence ID" value="NZ_SGWQ01000003.1"/>
</dbReference>
<dbReference type="InterPro" id="IPR029055">
    <property type="entry name" value="Ntn_hydrolases_N"/>
</dbReference>
<dbReference type="AlphaFoldDB" id="A0A4Q7KW40"/>
<evidence type="ECO:0000256" key="1">
    <source>
        <dbReference type="ARBA" id="ARBA00006586"/>
    </source>
</evidence>
<dbReference type="Gene3D" id="3.60.20.10">
    <property type="entry name" value="Glutamine Phosphoribosylpyrophosphate, subunit 1, domain 1"/>
    <property type="match status" value="1"/>
</dbReference>
<sequence length="774" mass="83731">MGHKGFRWRLALTGALTATVAAAAPAVAAEPSTVDGHGLSALIRTTEYGLPHIVARDYAGAGFGQGYVAARDHQCVIGEGMVSLAGERSRYFGPEGSPTNTLVRARTNLSSDAYFRALEDNVRRLVDAPAPLGPQQGVRDMVRGYALGYNKFLGERQHTSCDGAPWLRPMTELDVYRRAYAWGLAFGWSSTPDQFASGPGAAGSAPADRPMSGPGSNSIAFGRNATANGRGISIGNPHLPWVGDYLWHQTHVTIPGRLNVAGAGFVGMPTIALGHNETMAWSGTMVDAVRPFTLFELTLVPGSPTTYLVDGRPEPMRRRDIGVDVRRPDENVGRETRTQWWTRYGPVVTGAHGIDTPWTAERAFAMADPNAGNLRLLNSLFEIGHARDARQVHDAIRRTQGLSLFNLLATDSHGATLYSGATVVPNVPDAHAARCNTALGQETFAADGIAVLDGSRTGCAWRTDADAIQPGTFGPANLPILERSDYVANSNESYWLTNASAPMPKHARILGTAEETRNVRTRDTLVEIRDQLAKEPFTGDGARNLLLSNRSHAAELTIPGLLRLCPSLGEDLREACDALARWDLKSNVDSRGTVLFNRFWTKVDVLPEAQLWRNPYLPSDPVNTPNTLDITNPAIATAFADAVKELRAANIRPDAPLGEHLATERGGRRFPLAGAPGETGTFNVINARWDPARGYVGVGEPGANGSSYLHVISFGESRCPDARTLTVYSQSSDPLSPHHADQTDLLARKEMVRTRFCERDIMTAPDLRIEHIHG</sequence>
<dbReference type="EMBL" id="SGWQ01000003">
    <property type="protein sequence ID" value="RZS41269.1"/>
    <property type="molecule type" value="Genomic_DNA"/>
</dbReference>
<dbReference type="InterPro" id="IPR043146">
    <property type="entry name" value="Penicillin_amidase_N_B-knob"/>
</dbReference>
<dbReference type="InterPro" id="IPR023343">
    <property type="entry name" value="Penicillin_amidase_dom1"/>
</dbReference>
<keyword evidence="2 5" id="KW-0732">Signal</keyword>
<dbReference type="Gene3D" id="1.10.439.10">
    <property type="entry name" value="Penicillin Amidohydrolase, domain 1"/>
    <property type="match status" value="1"/>
</dbReference>
<protein>
    <submittedName>
        <fullName evidence="6">Acyl-homoserine-lactone acylase</fullName>
    </submittedName>
</protein>
<organism evidence="6 7">
    <name type="scientific">Herbihabitans rhizosphaerae</name>
    <dbReference type="NCBI Taxonomy" id="1872711"/>
    <lineage>
        <taxon>Bacteria</taxon>
        <taxon>Bacillati</taxon>
        <taxon>Actinomycetota</taxon>
        <taxon>Actinomycetes</taxon>
        <taxon>Pseudonocardiales</taxon>
        <taxon>Pseudonocardiaceae</taxon>
        <taxon>Herbihabitans</taxon>
    </lineage>
</organism>
<dbReference type="GO" id="GO:0016811">
    <property type="term" value="F:hydrolase activity, acting on carbon-nitrogen (but not peptide) bonds, in linear amides"/>
    <property type="evidence" value="ECO:0007669"/>
    <property type="project" value="InterPro"/>
</dbReference>
<comment type="similarity">
    <text evidence="1">Belongs to the peptidase S45 family.</text>
</comment>
<evidence type="ECO:0000256" key="3">
    <source>
        <dbReference type="ARBA" id="ARBA00022801"/>
    </source>
</evidence>
<dbReference type="Pfam" id="PF01804">
    <property type="entry name" value="Penicil_amidase"/>
    <property type="match status" value="1"/>
</dbReference>
<dbReference type="GO" id="GO:0017000">
    <property type="term" value="P:antibiotic biosynthetic process"/>
    <property type="evidence" value="ECO:0007669"/>
    <property type="project" value="InterPro"/>
</dbReference>
<name>A0A4Q7KW40_9PSEU</name>
<dbReference type="Gene3D" id="1.10.1400.10">
    <property type="match status" value="1"/>
</dbReference>
<dbReference type="OrthoDB" id="4759017at2"/>
<dbReference type="Proteomes" id="UP000294257">
    <property type="component" value="Unassembled WGS sequence"/>
</dbReference>
<dbReference type="Gene3D" id="2.30.120.10">
    <property type="match status" value="1"/>
</dbReference>
<dbReference type="PANTHER" id="PTHR34218:SF3">
    <property type="entry name" value="ACYL-HOMOSERINE LACTONE ACYLASE PVDQ"/>
    <property type="match status" value="1"/>
</dbReference>
<evidence type="ECO:0000256" key="5">
    <source>
        <dbReference type="SAM" id="SignalP"/>
    </source>
</evidence>
<dbReference type="InterPro" id="IPR002692">
    <property type="entry name" value="S45"/>
</dbReference>
<accession>A0A4Q7KW40</accession>
<keyword evidence="7" id="KW-1185">Reference proteome</keyword>
<proteinExistence type="inferred from homology"/>
<evidence type="ECO:0000256" key="4">
    <source>
        <dbReference type="ARBA" id="ARBA00023145"/>
    </source>
</evidence>
<dbReference type="PANTHER" id="PTHR34218">
    <property type="entry name" value="PEPTIDASE S45 PENICILLIN AMIDASE"/>
    <property type="match status" value="1"/>
</dbReference>
<comment type="caution">
    <text evidence="6">The sequence shown here is derived from an EMBL/GenBank/DDBJ whole genome shotgun (WGS) entry which is preliminary data.</text>
</comment>